<dbReference type="VEuPathDB" id="TrichDB:TRFO_14304"/>
<protein>
    <submittedName>
        <fullName evidence="2">Uncharacterized protein</fullName>
    </submittedName>
</protein>
<comment type="caution">
    <text evidence="2">The sequence shown here is derived from an EMBL/GenBank/DDBJ whole genome shotgun (WGS) entry which is preliminary data.</text>
</comment>
<name>A0A1J4KVT7_9EUKA</name>
<dbReference type="Proteomes" id="UP000179807">
    <property type="component" value="Unassembled WGS sequence"/>
</dbReference>
<organism evidence="2 3">
    <name type="scientific">Tritrichomonas foetus</name>
    <dbReference type="NCBI Taxonomy" id="1144522"/>
    <lineage>
        <taxon>Eukaryota</taxon>
        <taxon>Metamonada</taxon>
        <taxon>Parabasalia</taxon>
        <taxon>Tritrichomonadida</taxon>
        <taxon>Tritrichomonadidae</taxon>
        <taxon>Tritrichomonas</taxon>
    </lineage>
</organism>
<dbReference type="RefSeq" id="XP_068368394.1">
    <property type="nucleotide sequence ID" value="XM_068497736.1"/>
</dbReference>
<feature type="transmembrane region" description="Helical" evidence="1">
    <location>
        <begin position="120"/>
        <end position="152"/>
    </location>
</feature>
<sequence>MEFDLSDYITPVVAMWFFFAFLDFNLWENLIESLRKKSTTQIVRALLIVVYTFIKIVEFILFVQMIRTSPRSDFGFWFSIFFPTIAFYPLFGRLLYGIYRAVRRNAFKIKSLRIYKKYRILIPSIQFVYSFAYSSIIGILASAAIFFVTYYIDLSFPKPKKVKSKRYKTV</sequence>
<keyword evidence="1" id="KW-0812">Transmembrane</keyword>
<feature type="transmembrane region" description="Helical" evidence="1">
    <location>
        <begin position="42"/>
        <end position="62"/>
    </location>
</feature>
<evidence type="ECO:0000256" key="1">
    <source>
        <dbReference type="SAM" id="Phobius"/>
    </source>
</evidence>
<proteinExistence type="predicted"/>
<keyword evidence="1" id="KW-1133">Transmembrane helix</keyword>
<feature type="transmembrane region" description="Helical" evidence="1">
    <location>
        <begin position="12"/>
        <end position="30"/>
    </location>
</feature>
<accession>A0A1J4KVT7</accession>
<gene>
    <name evidence="2" type="ORF">TRFO_14304</name>
</gene>
<feature type="transmembrane region" description="Helical" evidence="1">
    <location>
        <begin position="74"/>
        <end position="99"/>
    </location>
</feature>
<keyword evidence="1" id="KW-0472">Membrane</keyword>
<evidence type="ECO:0000313" key="3">
    <source>
        <dbReference type="Proteomes" id="UP000179807"/>
    </source>
</evidence>
<keyword evidence="3" id="KW-1185">Reference proteome</keyword>
<dbReference type="EMBL" id="MLAK01000250">
    <property type="protein sequence ID" value="OHT15258.1"/>
    <property type="molecule type" value="Genomic_DNA"/>
</dbReference>
<dbReference type="GeneID" id="94832440"/>
<dbReference type="AlphaFoldDB" id="A0A1J4KVT7"/>
<reference evidence="2" key="1">
    <citation type="submission" date="2016-10" db="EMBL/GenBank/DDBJ databases">
        <authorList>
            <person name="Benchimol M."/>
            <person name="Almeida L.G."/>
            <person name="Vasconcelos A.T."/>
            <person name="Perreira-Neves A."/>
            <person name="Rosa I.A."/>
            <person name="Tasca T."/>
            <person name="Bogo M.R."/>
            <person name="de Souza W."/>
        </authorList>
    </citation>
    <scope>NUCLEOTIDE SEQUENCE [LARGE SCALE GENOMIC DNA]</scope>
    <source>
        <strain evidence="2">K</strain>
    </source>
</reference>
<evidence type="ECO:0000313" key="2">
    <source>
        <dbReference type="EMBL" id="OHT15258.1"/>
    </source>
</evidence>